<dbReference type="EMBL" id="CP013970">
    <property type="protein sequence ID" value="AXF78354.1"/>
    <property type="molecule type" value="Genomic_DNA"/>
</dbReference>
<reference evidence="2" key="1">
    <citation type="submission" date="2016-01" db="EMBL/GenBank/DDBJ databases">
        <authorList>
            <person name="Shapiro L."/>
        </authorList>
    </citation>
    <scope>NUCLEOTIDE SEQUENCE [LARGE SCALE GENOMIC DNA]</scope>
    <source>
        <strain evidence="2">MDcuke</strain>
    </source>
</reference>
<sequence length="262" mass="29162">MDYWKADRFKDYFLTMANAEANQLLRTSNHLSLIHLLDGYNRIQFQDEVKIFVNAQIDTIRSGATDDQCQQCIQNLKEEHSNLMRQDQLLRTGQAALHASVQFVQQGDIWGYVINGVGVVLSGLQVVAGFGVMAASAATGNIIGVGFGAMLTLHGVNGVQEGVMNVITGKNDAQGFLKDGYIGAAKFLGFDQKTGEIAYSSMDLALSAYGMFRLIRKPETFRLFYYVNSDFVRGIKDMSRFELGVEIYNDYSALKSIYDNKK</sequence>
<organism evidence="1 2">
    <name type="scientific">Erwinia tracheiphila</name>
    <dbReference type="NCBI Taxonomy" id="65700"/>
    <lineage>
        <taxon>Bacteria</taxon>
        <taxon>Pseudomonadati</taxon>
        <taxon>Pseudomonadota</taxon>
        <taxon>Gammaproteobacteria</taxon>
        <taxon>Enterobacterales</taxon>
        <taxon>Erwiniaceae</taxon>
        <taxon>Erwinia</taxon>
    </lineage>
</organism>
<name>A0A345CY37_9GAMM</name>
<protein>
    <submittedName>
        <fullName evidence="1">DUF4225 domain-containing protein</fullName>
    </submittedName>
</protein>
<evidence type="ECO:0000313" key="2">
    <source>
        <dbReference type="Proteomes" id="UP000264980"/>
    </source>
</evidence>
<evidence type="ECO:0000313" key="1">
    <source>
        <dbReference type="EMBL" id="AXF78354.1"/>
    </source>
</evidence>
<accession>A0A345CY37</accession>
<dbReference type="AlphaFoldDB" id="A0A345CY37"/>
<gene>
    <name evidence="1" type="ORF">AV903_23860</name>
</gene>
<dbReference type="Proteomes" id="UP000264980">
    <property type="component" value="Chromosome"/>
</dbReference>
<dbReference type="RefSeq" id="WP_233481403.1">
    <property type="nucleotide sequence ID" value="NZ_CP013970.1"/>
</dbReference>
<dbReference type="InterPro" id="IPR025320">
    <property type="entry name" value="DUF4225"/>
</dbReference>
<dbReference type="Pfam" id="PF13988">
    <property type="entry name" value="DUF4225"/>
    <property type="match status" value="1"/>
</dbReference>
<proteinExistence type="predicted"/>